<dbReference type="InterPro" id="IPR036890">
    <property type="entry name" value="HATPase_C_sf"/>
</dbReference>
<keyword evidence="8 10" id="KW-1133">Transmembrane helix</keyword>
<evidence type="ECO:0000256" key="6">
    <source>
        <dbReference type="ARBA" id="ARBA00022692"/>
    </source>
</evidence>
<keyword evidence="7 12" id="KW-0418">Kinase</keyword>
<dbReference type="Proteomes" id="UP000264693">
    <property type="component" value="Chromosome"/>
</dbReference>
<dbReference type="InterPro" id="IPR003661">
    <property type="entry name" value="HisK_dim/P_dom"/>
</dbReference>
<sequence length="417" mass="49160">MNRESIFFTITVSFFISVILVIASFTILMTHNYQNKEEQLLEKYIPIIKMVVRQHNRGIVDEGFLKTLEEINYTMFTSKEQINKITYNPKTKVLVEKKNFRNRTVFRVLKLKDKNYIYMKKHRKSLLIRDNIPHANLTQLYIILVFGIVIITIVLMYLITLRKLMPLKILKDKVKHLGDENFDFECCDTNRKDEVSQLALEFKNTAIKLKSIKEARNVFIRNIMHELKTPITKGKFLVEIKKTEHTADNLREVFNRLELLINEFASIEELISSSKNIEKNYYYIDDIVDNAIDILMIDNENVEQKYENKKVFVNYKLFSVAVKNIIDNAIKYSKDKKVTIKSEGENIIFENKGVMLKHDLKSYYEPFFGSNENNSNSFGLGLYIVFNILKANGYKLEYEYIDDTNIFKCIKEEISTK</sequence>
<keyword evidence="6 10" id="KW-0812">Transmembrane</keyword>
<reference evidence="13" key="2">
    <citation type="submission" date="2017-09" db="EMBL/GenBank/DDBJ databases">
        <authorList>
            <person name="Perez-Cataluna A."/>
            <person name="Figueras M.J."/>
            <person name="Salas-Masso N."/>
        </authorList>
    </citation>
    <scope>NUCLEOTIDE SEQUENCE</scope>
    <source>
        <strain evidence="13">CECT 7727</strain>
    </source>
</reference>
<keyword evidence="14" id="KW-1185">Reference proteome</keyword>
<dbReference type="AlphaFoldDB" id="A0A347TI94"/>
<protein>
    <recommendedName>
        <fullName evidence="3">histidine kinase</fullName>
        <ecNumber evidence="3">2.7.13.3</ecNumber>
    </recommendedName>
</protein>
<dbReference type="InterPro" id="IPR036097">
    <property type="entry name" value="HisK_dim/P_sf"/>
</dbReference>
<evidence type="ECO:0000256" key="3">
    <source>
        <dbReference type="ARBA" id="ARBA00012438"/>
    </source>
</evidence>
<comment type="subcellular location">
    <subcellularLocation>
        <location evidence="2">Membrane</location>
        <topology evidence="2">Multi-pass membrane protein</topology>
    </subcellularLocation>
</comment>
<evidence type="ECO:0000259" key="11">
    <source>
        <dbReference type="PROSITE" id="PS50109"/>
    </source>
</evidence>
<feature type="transmembrane region" description="Helical" evidence="10">
    <location>
        <begin position="140"/>
        <end position="161"/>
    </location>
</feature>
<proteinExistence type="predicted"/>
<feature type="transmembrane region" description="Helical" evidence="10">
    <location>
        <begin position="7"/>
        <end position="29"/>
    </location>
</feature>
<evidence type="ECO:0000256" key="2">
    <source>
        <dbReference type="ARBA" id="ARBA00004141"/>
    </source>
</evidence>
<dbReference type="RefSeq" id="WP_099310994.1">
    <property type="nucleotide sequence ID" value="NZ_CP032101.1"/>
</dbReference>
<dbReference type="PANTHER" id="PTHR45528:SF12">
    <property type="entry name" value="SENSOR HISTIDINE KINASE ARSS"/>
    <property type="match status" value="1"/>
</dbReference>
<evidence type="ECO:0000256" key="7">
    <source>
        <dbReference type="ARBA" id="ARBA00022777"/>
    </source>
</evidence>
<name>A0A347TI94_9BACT</name>
<comment type="catalytic activity">
    <reaction evidence="1">
        <text>ATP + protein L-histidine = ADP + protein N-phospho-L-histidine.</text>
        <dbReference type="EC" id="2.7.13.3"/>
    </reaction>
</comment>
<evidence type="ECO:0000256" key="10">
    <source>
        <dbReference type="SAM" id="Phobius"/>
    </source>
</evidence>
<dbReference type="CDD" id="cd00082">
    <property type="entry name" value="HisKA"/>
    <property type="match status" value="1"/>
</dbReference>
<dbReference type="InterPro" id="IPR005467">
    <property type="entry name" value="His_kinase_dom"/>
</dbReference>
<evidence type="ECO:0000256" key="8">
    <source>
        <dbReference type="ARBA" id="ARBA00022989"/>
    </source>
</evidence>
<accession>A0A347TI94</accession>
<keyword evidence="4" id="KW-0597">Phosphoprotein</keyword>
<dbReference type="GO" id="GO:0016020">
    <property type="term" value="C:membrane"/>
    <property type="evidence" value="ECO:0007669"/>
    <property type="project" value="UniProtKB-SubCell"/>
</dbReference>
<evidence type="ECO:0000313" key="14">
    <source>
        <dbReference type="Proteomes" id="UP000224740"/>
    </source>
</evidence>
<dbReference type="Pfam" id="PF02518">
    <property type="entry name" value="HATPase_c"/>
    <property type="match status" value="1"/>
</dbReference>
<dbReference type="PROSITE" id="PS50109">
    <property type="entry name" value="HIS_KIN"/>
    <property type="match status" value="1"/>
</dbReference>
<dbReference type="Gene3D" id="3.30.565.10">
    <property type="entry name" value="Histidine kinase-like ATPase, C-terminal domain"/>
    <property type="match status" value="1"/>
</dbReference>
<dbReference type="SMART" id="SM00387">
    <property type="entry name" value="HATPase_c"/>
    <property type="match status" value="1"/>
</dbReference>
<evidence type="ECO:0000256" key="1">
    <source>
        <dbReference type="ARBA" id="ARBA00000085"/>
    </source>
</evidence>
<dbReference type="GO" id="GO:0000155">
    <property type="term" value="F:phosphorelay sensor kinase activity"/>
    <property type="evidence" value="ECO:0007669"/>
    <property type="project" value="InterPro"/>
</dbReference>
<evidence type="ECO:0000256" key="5">
    <source>
        <dbReference type="ARBA" id="ARBA00022679"/>
    </source>
</evidence>
<reference evidence="14" key="1">
    <citation type="submission" date="2017-09" db="EMBL/GenBank/DDBJ databases">
        <title>Arcobacter canalis sp. nov., a new species isolated from a water canal contaminated with urban sewage.</title>
        <authorList>
            <person name="Perez-Cataluna A."/>
            <person name="Salas-Masso N."/>
            <person name="Figueras M.J."/>
        </authorList>
    </citation>
    <scope>NUCLEOTIDE SEQUENCE [LARGE SCALE GENOMIC DNA]</scope>
    <source>
        <strain evidence="14">CECT 7727</strain>
    </source>
</reference>
<evidence type="ECO:0000313" key="12">
    <source>
        <dbReference type="EMBL" id="AXX86322.1"/>
    </source>
</evidence>
<dbReference type="EMBL" id="CP032101">
    <property type="protein sequence ID" value="AXX86322.1"/>
    <property type="molecule type" value="Genomic_DNA"/>
</dbReference>
<organism evidence="12 15">
    <name type="scientific">Malaciobacter marinus</name>
    <dbReference type="NCBI Taxonomy" id="505249"/>
    <lineage>
        <taxon>Bacteria</taxon>
        <taxon>Pseudomonadati</taxon>
        <taxon>Campylobacterota</taxon>
        <taxon>Epsilonproteobacteria</taxon>
        <taxon>Campylobacterales</taxon>
        <taxon>Arcobacteraceae</taxon>
        <taxon>Malaciobacter</taxon>
    </lineage>
</organism>
<feature type="domain" description="Histidine kinase" evidence="11">
    <location>
        <begin position="222"/>
        <end position="399"/>
    </location>
</feature>
<dbReference type="InterPro" id="IPR003594">
    <property type="entry name" value="HATPase_dom"/>
</dbReference>
<evidence type="ECO:0000313" key="13">
    <source>
        <dbReference type="EMBL" id="PHO15427.1"/>
    </source>
</evidence>
<dbReference type="EC" id="2.7.13.3" evidence="3"/>
<reference evidence="12 15" key="3">
    <citation type="submission" date="2018-08" db="EMBL/GenBank/DDBJ databases">
        <title>Complete genome of the Arcobacter marinus type strain JCM 15502.</title>
        <authorList>
            <person name="Miller W.G."/>
            <person name="Yee E."/>
            <person name="Huynh S."/>
            <person name="Parker C.T."/>
        </authorList>
    </citation>
    <scope>NUCLEOTIDE SEQUENCE [LARGE SCALE GENOMIC DNA]</scope>
    <source>
        <strain evidence="12 15">JCM 15502</strain>
    </source>
</reference>
<dbReference type="SUPFAM" id="SSF55874">
    <property type="entry name" value="ATPase domain of HSP90 chaperone/DNA topoisomerase II/histidine kinase"/>
    <property type="match status" value="1"/>
</dbReference>
<evidence type="ECO:0000313" key="15">
    <source>
        <dbReference type="Proteomes" id="UP000264693"/>
    </source>
</evidence>
<dbReference type="InterPro" id="IPR047994">
    <property type="entry name" value="ArsS-like"/>
</dbReference>
<evidence type="ECO:0000256" key="4">
    <source>
        <dbReference type="ARBA" id="ARBA00022553"/>
    </source>
</evidence>
<dbReference type="SUPFAM" id="SSF47384">
    <property type="entry name" value="Homodimeric domain of signal transducing histidine kinase"/>
    <property type="match status" value="1"/>
</dbReference>
<dbReference type="Gene3D" id="6.10.340.10">
    <property type="match status" value="1"/>
</dbReference>
<dbReference type="PANTHER" id="PTHR45528">
    <property type="entry name" value="SENSOR HISTIDINE KINASE CPXA"/>
    <property type="match status" value="1"/>
</dbReference>
<dbReference type="InterPro" id="IPR050398">
    <property type="entry name" value="HssS/ArlS-like"/>
</dbReference>
<keyword evidence="9 10" id="KW-0472">Membrane</keyword>
<dbReference type="KEGG" id="amar:AMRN_0554"/>
<keyword evidence="5" id="KW-0808">Transferase</keyword>
<dbReference type="NCBIfam" id="NF038389">
    <property type="entry name" value="ArsS_fam_HK"/>
    <property type="match status" value="1"/>
</dbReference>
<dbReference type="EMBL" id="NXAO01000027">
    <property type="protein sequence ID" value="PHO15427.1"/>
    <property type="molecule type" value="Genomic_DNA"/>
</dbReference>
<evidence type="ECO:0000256" key="9">
    <source>
        <dbReference type="ARBA" id="ARBA00023136"/>
    </source>
</evidence>
<gene>
    <name evidence="12" type="ORF">AMRN_0554</name>
    <name evidence="13" type="ORF">CPH92_06835</name>
</gene>
<dbReference type="Proteomes" id="UP000224740">
    <property type="component" value="Unassembled WGS sequence"/>
</dbReference>